<feature type="transmembrane region" description="Helical" evidence="5">
    <location>
        <begin position="109"/>
        <end position="130"/>
    </location>
</feature>
<evidence type="ECO:0000256" key="5">
    <source>
        <dbReference type="SAM" id="Phobius"/>
    </source>
</evidence>
<evidence type="ECO:0000256" key="1">
    <source>
        <dbReference type="ARBA" id="ARBA00004370"/>
    </source>
</evidence>
<comment type="caution">
    <text evidence="7">The sequence shown here is derived from an EMBL/GenBank/DDBJ whole genome shotgun (WGS) entry which is preliminary data.</text>
</comment>
<protein>
    <recommendedName>
        <fullName evidence="6">Mechanosensitive ion channel MscS domain-containing protein</fullName>
    </recommendedName>
</protein>
<keyword evidence="4 5" id="KW-0472">Membrane</keyword>
<dbReference type="SUPFAM" id="SSF50182">
    <property type="entry name" value="Sm-like ribonucleoproteins"/>
    <property type="match status" value="1"/>
</dbReference>
<dbReference type="PANTHER" id="PTHR30221">
    <property type="entry name" value="SMALL-CONDUCTANCE MECHANOSENSITIVE CHANNEL"/>
    <property type="match status" value="1"/>
</dbReference>
<organism evidence="7 8">
    <name type="scientific">Portibacter lacus</name>
    <dbReference type="NCBI Taxonomy" id="1099794"/>
    <lineage>
        <taxon>Bacteria</taxon>
        <taxon>Pseudomonadati</taxon>
        <taxon>Bacteroidota</taxon>
        <taxon>Saprospiria</taxon>
        <taxon>Saprospirales</taxon>
        <taxon>Haliscomenobacteraceae</taxon>
        <taxon>Portibacter</taxon>
    </lineage>
</organism>
<comment type="subcellular location">
    <subcellularLocation>
        <location evidence="1">Membrane</location>
    </subcellularLocation>
</comment>
<gene>
    <name evidence="7" type="primary">cmpX</name>
    <name evidence="7" type="ORF">GCM10007940_23420</name>
</gene>
<dbReference type="Proteomes" id="UP001156666">
    <property type="component" value="Unassembled WGS sequence"/>
</dbReference>
<feature type="transmembrane region" description="Helical" evidence="5">
    <location>
        <begin position="151"/>
        <end position="170"/>
    </location>
</feature>
<reference evidence="7" key="2">
    <citation type="submission" date="2023-01" db="EMBL/GenBank/DDBJ databases">
        <title>Draft genome sequence of Portibacter lacus strain NBRC 108769.</title>
        <authorList>
            <person name="Sun Q."/>
            <person name="Mori K."/>
        </authorList>
    </citation>
    <scope>NUCLEOTIDE SEQUENCE</scope>
    <source>
        <strain evidence="7">NBRC 108769</strain>
    </source>
</reference>
<reference evidence="7" key="1">
    <citation type="journal article" date="2014" name="Int. J. Syst. Evol. Microbiol.">
        <title>Complete genome sequence of Corynebacterium casei LMG S-19264T (=DSM 44701T), isolated from a smear-ripened cheese.</title>
        <authorList>
            <consortium name="US DOE Joint Genome Institute (JGI-PGF)"/>
            <person name="Walter F."/>
            <person name="Albersmeier A."/>
            <person name="Kalinowski J."/>
            <person name="Ruckert C."/>
        </authorList>
    </citation>
    <scope>NUCLEOTIDE SEQUENCE</scope>
    <source>
        <strain evidence="7">NBRC 108769</strain>
    </source>
</reference>
<dbReference type="InterPro" id="IPR010920">
    <property type="entry name" value="LSM_dom_sf"/>
</dbReference>
<feature type="transmembrane region" description="Helical" evidence="5">
    <location>
        <begin position="20"/>
        <end position="38"/>
    </location>
</feature>
<dbReference type="InterPro" id="IPR008910">
    <property type="entry name" value="MSC_TM_helix"/>
</dbReference>
<evidence type="ECO:0000256" key="2">
    <source>
        <dbReference type="ARBA" id="ARBA00022692"/>
    </source>
</evidence>
<proteinExistence type="predicted"/>
<dbReference type="Gene3D" id="2.30.30.60">
    <property type="match status" value="1"/>
</dbReference>
<sequence>MNMTGALTDLLKGFIDFVPNLMGALMVLLVGFIIARVLRKIIRIALEKAKVDVLGEKLNDIDIIEKSKVKIKLSAIFSKLIYFILMLFVWVAATDVLGMEAISNLVTDIFTFIPNLLVAFIILIIGLLLGDIIRKAVVTACESLGIPSAKLIASLVFYFIFINIIISALSQAKINVEFLSQNISLVIGGAVLAFSIGYGLAAKEILANFLASFYGKNLFKLGDQVKIDGVEGEVIAIERSSVTLLSEGKQIIIPFSRAINNKIEKTI</sequence>
<dbReference type="Gene3D" id="1.10.287.1260">
    <property type="match status" value="2"/>
</dbReference>
<feature type="transmembrane region" description="Helical" evidence="5">
    <location>
        <begin position="76"/>
        <end position="97"/>
    </location>
</feature>
<dbReference type="RefSeq" id="WP_284284212.1">
    <property type="nucleotide sequence ID" value="NZ_BSOH01000014.1"/>
</dbReference>
<accession>A0AA37WEU1</accession>
<evidence type="ECO:0000259" key="6">
    <source>
        <dbReference type="Pfam" id="PF00924"/>
    </source>
</evidence>
<dbReference type="AlphaFoldDB" id="A0AA37WEU1"/>
<evidence type="ECO:0000313" key="7">
    <source>
        <dbReference type="EMBL" id="GLR17727.1"/>
    </source>
</evidence>
<evidence type="ECO:0000256" key="3">
    <source>
        <dbReference type="ARBA" id="ARBA00022989"/>
    </source>
</evidence>
<dbReference type="Pfam" id="PF00924">
    <property type="entry name" value="MS_channel_2nd"/>
    <property type="match status" value="1"/>
</dbReference>
<dbReference type="InterPro" id="IPR045275">
    <property type="entry name" value="MscS_archaea/bacteria_type"/>
</dbReference>
<dbReference type="GO" id="GO:0016020">
    <property type="term" value="C:membrane"/>
    <property type="evidence" value="ECO:0007669"/>
    <property type="project" value="UniProtKB-SubCell"/>
</dbReference>
<evidence type="ECO:0000256" key="4">
    <source>
        <dbReference type="ARBA" id="ARBA00023136"/>
    </source>
</evidence>
<feature type="transmembrane region" description="Helical" evidence="5">
    <location>
        <begin position="182"/>
        <end position="201"/>
    </location>
</feature>
<dbReference type="GO" id="GO:0008381">
    <property type="term" value="F:mechanosensitive monoatomic ion channel activity"/>
    <property type="evidence" value="ECO:0007669"/>
    <property type="project" value="InterPro"/>
</dbReference>
<keyword evidence="2 5" id="KW-0812">Transmembrane</keyword>
<evidence type="ECO:0000313" key="8">
    <source>
        <dbReference type="Proteomes" id="UP001156666"/>
    </source>
</evidence>
<feature type="domain" description="Mechanosensitive ion channel MscS" evidence="6">
    <location>
        <begin position="206"/>
        <end position="263"/>
    </location>
</feature>
<dbReference type="Pfam" id="PF05552">
    <property type="entry name" value="MS_channel_1st_1"/>
    <property type="match status" value="2"/>
</dbReference>
<keyword evidence="3 5" id="KW-1133">Transmembrane helix</keyword>
<dbReference type="PANTHER" id="PTHR30221:SF1">
    <property type="entry name" value="SMALL-CONDUCTANCE MECHANOSENSITIVE CHANNEL"/>
    <property type="match status" value="1"/>
</dbReference>
<dbReference type="InterPro" id="IPR006685">
    <property type="entry name" value="MscS_channel_2nd"/>
</dbReference>
<keyword evidence="8" id="KW-1185">Reference proteome</keyword>
<dbReference type="EMBL" id="BSOH01000014">
    <property type="protein sequence ID" value="GLR17727.1"/>
    <property type="molecule type" value="Genomic_DNA"/>
</dbReference>
<name>A0AA37WEU1_9BACT</name>
<dbReference type="InterPro" id="IPR023408">
    <property type="entry name" value="MscS_beta-dom_sf"/>
</dbReference>